<dbReference type="GO" id="GO:0015074">
    <property type="term" value="P:DNA integration"/>
    <property type="evidence" value="ECO:0007669"/>
    <property type="project" value="InterPro"/>
</dbReference>
<reference evidence="2 3" key="1">
    <citation type="submission" date="2018-09" db="EMBL/GenBank/DDBJ databases">
        <title>Paenibacillus aracenensis nov. sp. isolated from a cave in southern Spain.</title>
        <authorList>
            <person name="Jurado V."/>
            <person name="Gutierrez-Patricio S."/>
            <person name="Gonzalez-Pimentel J.L."/>
            <person name="Miller A.Z."/>
            <person name="Laiz L."/>
            <person name="Saiz-Jimenez C."/>
        </authorList>
    </citation>
    <scope>NUCLEOTIDE SEQUENCE [LARGE SCALE GENOMIC DNA]</scope>
    <source>
        <strain evidence="2 3">JCM 19203</strain>
    </source>
</reference>
<accession>A0A3A6PCW1</accession>
<sequence>MYFYNNHRPQRKLNKLSPVQYRKQLIGLVFSKCPLAV</sequence>
<dbReference type="EMBL" id="QXQB01000003">
    <property type="protein sequence ID" value="RJX39282.1"/>
    <property type="molecule type" value="Genomic_DNA"/>
</dbReference>
<name>A0A3A6PCW1_9BACL</name>
<evidence type="ECO:0000259" key="1">
    <source>
        <dbReference type="Pfam" id="PF13333"/>
    </source>
</evidence>
<gene>
    <name evidence="2" type="ORF">D3P09_17035</name>
</gene>
<evidence type="ECO:0000313" key="2">
    <source>
        <dbReference type="EMBL" id="RJX39282.1"/>
    </source>
</evidence>
<comment type="caution">
    <text evidence="2">The sequence shown here is derived from an EMBL/GenBank/DDBJ whole genome shotgun (WGS) entry which is preliminary data.</text>
</comment>
<evidence type="ECO:0000313" key="3">
    <source>
        <dbReference type="Proteomes" id="UP000267798"/>
    </source>
</evidence>
<dbReference type="AlphaFoldDB" id="A0A3A6PCW1"/>
<protein>
    <recommendedName>
        <fullName evidence="1">Integrase catalytic domain-containing protein</fullName>
    </recommendedName>
</protein>
<proteinExistence type="predicted"/>
<dbReference type="Proteomes" id="UP000267798">
    <property type="component" value="Unassembled WGS sequence"/>
</dbReference>
<dbReference type="InterPro" id="IPR001584">
    <property type="entry name" value="Integrase_cat-core"/>
</dbReference>
<feature type="domain" description="Integrase catalytic" evidence="1">
    <location>
        <begin position="2"/>
        <end position="24"/>
    </location>
</feature>
<organism evidence="2 3">
    <name type="scientific">Paenibacillus pinisoli</name>
    <dbReference type="NCBI Taxonomy" id="1276110"/>
    <lineage>
        <taxon>Bacteria</taxon>
        <taxon>Bacillati</taxon>
        <taxon>Bacillota</taxon>
        <taxon>Bacilli</taxon>
        <taxon>Bacillales</taxon>
        <taxon>Paenibacillaceae</taxon>
        <taxon>Paenibacillus</taxon>
    </lineage>
</organism>
<dbReference type="Pfam" id="PF13333">
    <property type="entry name" value="rve_2"/>
    <property type="match status" value="1"/>
</dbReference>
<keyword evidence="3" id="KW-1185">Reference proteome</keyword>